<proteinExistence type="predicted"/>
<evidence type="ECO:0000313" key="3">
    <source>
        <dbReference type="Proteomes" id="UP001432128"/>
    </source>
</evidence>
<feature type="region of interest" description="Disordered" evidence="1">
    <location>
        <begin position="1"/>
        <end position="23"/>
    </location>
</feature>
<keyword evidence="3" id="KW-1185">Reference proteome</keyword>
<gene>
    <name evidence="2" type="ORF">OG579_18485</name>
</gene>
<evidence type="ECO:0000256" key="1">
    <source>
        <dbReference type="SAM" id="MobiDB-lite"/>
    </source>
</evidence>
<dbReference type="AlphaFoldDB" id="A0AAU4K0T7"/>
<dbReference type="Proteomes" id="UP001432128">
    <property type="component" value="Chromosome"/>
</dbReference>
<reference evidence="2 3" key="1">
    <citation type="submission" date="2022-10" db="EMBL/GenBank/DDBJ databases">
        <title>The complete genomes of actinobacterial strains from the NBC collection.</title>
        <authorList>
            <person name="Joergensen T.S."/>
            <person name="Alvarez Arevalo M."/>
            <person name="Sterndorff E.B."/>
            <person name="Faurdal D."/>
            <person name="Vuksanovic O."/>
            <person name="Mourched A.-S."/>
            <person name="Charusanti P."/>
            <person name="Shaw S."/>
            <person name="Blin K."/>
            <person name="Weber T."/>
        </authorList>
    </citation>
    <scope>NUCLEOTIDE SEQUENCE [LARGE SCALE GENOMIC DNA]</scope>
    <source>
        <strain evidence="2 3">NBC_00319</strain>
    </source>
</reference>
<accession>A0AAU4K0T7</accession>
<evidence type="ECO:0000313" key="2">
    <source>
        <dbReference type="EMBL" id="WUM19664.1"/>
    </source>
</evidence>
<dbReference type="RefSeq" id="WP_045824154.1">
    <property type="nucleotide sequence ID" value="NZ_CP108021.1"/>
</dbReference>
<dbReference type="KEGG" id="whr:OG579_18485"/>
<dbReference type="EMBL" id="CP108021">
    <property type="protein sequence ID" value="WUM19664.1"/>
    <property type="molecule type" value="Genomic_DNA"/>
</dbReference>
<sequence>MIAVAEKKRYVDNGWPQSDEGDHEHAVSEFAASISGALSPFGDVEFPLPVDQLPYTHAKTTPNR</sequence>
<feature type="compositionally biased region" description="Basic and acidic residues" evidence="1">
    <location>
        <begin position="1"/>
        <end position="11"/>
    </location>
</feature>
<organism evidence="2 3">
    <name type="scientific">Williamsia herbipolensis</name>
    <dbReference type="NCBI Taxonomy" id="1603258"/>
    <lineage>
        <taxon>Bacteria</taxon>
        <taxon>Bacillati</taxon>
        <taxon>Actinomycetota</taxon>
        <taxon>Actinomycetes</taxon>
        <taxon>Mycobacteriales</taxon>
        <taxon>Nocardiaceae</taxon>
        <taxon>Williamsia</taxon>
    </lineage>
</organism>
<protein>
    <submittedName>
        <fullName evidence="2">Uncharacterized protein</fullName>
    </submittedName>
</protein>
<name>A0AAU4K0T7_9NOCA</name>